<accession>A0A2T1N4U5</accession>
<evidence type="ECO:0000256" key="1">
    <source>
        <dbReference type="SAM" id="Phobius"/>
    </source>
</evidence>
<comment type="caution">
    <text evidence="2">The sequence shown here is derived from an EMBL/GenBank/DDBJ whole genome shotgun (WGS) entry which is preliminary data.</text>
</comment>
<feature type="transmembrane region" description="Helical" evidence="1">
    <location>
        <begin position="78"/>
        <end position="96"/>
    </location>
</feature>
<keyword evidence="1" id="KW-0812">Transmembrane</keyword>
<keyword evidence="1" id="KW-0472">Membrane</keyword>
<evidence type="ECO:0000313" key="2">
    <source>
        <dbReference type="EMBL" id="PSG86294.1"/>
    </source>
</evidence>
<dbReference type="EMBL" id="PXOQ01000015">
    <property type="protein sequence ID" value="PSG86294.1"/>
    <property type="molecule type" value="Genomic_DNA"/>
</dbReference>
<name>A0A2T1N4U5_9FLAO</name>
<reference evidence="2 3" key="1">
    <citation type="submission" date="2018-03" db="EMBL/GenBank/DDBJ databases">
        <title>Mesoflavibacter sp. HG37 and Mesoflavibacter sp. HG96 sp.nov., two marine bacteria isolated from seawater of Western Pacific Ocean.</title>
        <authorList>
            <person name="Cheng H."/>
            <person name="Wu Y.-H."/>
            <person name="Guo L.-L."/>
            <person name="Xu X.-W."/>
        </authorList>
    </citation>
    <scope>NUCLEOTIDE SEQUENCE [LARGE SCALE GENOMIC DNA]</scope>
    <source>
        <strain evidence="2 3">KCTC 32269</strain>
    </source>
</reference>
<gene>
    <name evidence="2" type="ORF">C7H52_11395</name>
</gene>
<dbReference type="AlphaFoldDB" id="A0A2T1N4U5"/>
<protein>
    <submittedName>
        <fullName evidence="2">Transporter</fullName>
    </submittedName>
</protein>
<organism evidence="2 3">
    <name type="scientific">Aurantibacter aestuarii</name>
    <dbReference type="NCBI Taxonomy" id="1266046"/>
    <lineage>
        <taxon>Bacteria</taxon>
        <taxon>Pseudomonadati</taxon>
        <taxon>Bacteroidota</taxon>
        <taxon>Flavobacteriia</taxon>
        <taxon>Flavobacteriales</taxon>
        <taxon>Flavobacteriaceae</taxon>
        <taxon>Aurantibacter</taxon>
    </lineage>
</organism>
<dbReference type="Proteomes" id="UP000238426">
    <property type="component" value="Unassembled WGS sequence"/>
</dbReference>
<keyword evidence="1" id="KW-1133">Transmembrane helix</keyword>
<evidence type="ECO:0000313" key="3">
    <source>
        <dbReference type="Proteomes" id="UP000238426"/>
    </source>
</evidence>
<dbReference type="InterPro" id="IPR046513">
    <property type="entry name" value="DUF6691"/>
</dbReference>
<keyword evidence="3" id="KW-1185">Reference proteome</keyword>
<feature type="transmembrane region" description="Helical" evidence="1">
    <location>
        <begin position="102"/>
        <end position="130"/>
    </location>
</feature>
<dbReference type="Pfam" id="PF20398">
    <property type="entry name" value="DUF6691"/>
    <property type="match status" value="1"/>
</dbReference>
<sequence length="136" mass="14799">MKYYIAYLGLGILFGITLIKSEVASWFRIYEMFQFDSFHMYGVIGSAVVLGIIATFLLKKQKDVKGQSITIKNKPKGFKNYLIGGIIFGLGWALGGACPGPIYALLGSGLLSIVILFLGALLGAFTYGVIKNKLPH</sequence>
<feature type="transmembrane region" description="Helical" evidence="1">
    <location>
        <begin position="37"/>
        <end position="58"/>
    </location>
</feature>
<proteinExistence type="predicted"/>
<dbReference type="OrthoDB" id="9790409at2"/>
<dbReference type="RefSeq" id="WP_106464032.1">
    <property type="nucleotide sequence ID" value="NZ_PXOQ01000015.1"/>
</dbReference>